<dbReference type="GO" id="GO:0042626">
    <property type="term" value="F:ATPase-coupled transmembrane transporter activity"/>
    <property type="evidence" value="ECO:0007669"/>
    <property type="project" value="TreeGrafter"/>
</dbReference>
<keyword evidence="2" id="KW-0813">Transport</keyword>
<dbReference type="Gene3D" id="3.40.50.300">
    <property type="entry name" value="P-loop containing nucleotide triphosphate hydrolases"/>
    <property type="match status" value="1"/>
</dbReference>
<dbReference type="InterPro" id="IPR027417">
    <property type="entry name" value="P-loop_NTPase"/>
</dbReference>
<feature type="domain" description="ABC transporter" evidence="6">
    <location>
        <begin position="56"/>
        <end position="129"/>
    </location>
</feature>
<dbReference type="PANTHER" id="PTHR48041:SF139">
    <property type="entry name" value="PROTEIN SCARLET"/>
    <property type="match status" value="1"/>
</dbReference>
<evidence type="ECO:0000256" key="3">
    <source>
        <dbReference type="ARBA" id="ARBA00022692"/>
    </source>
</evidence>
<keyword evidence="5" id="KW-0472">Membrane</keyword>
<dbReference type="EMBL" id="VJMH01001528">
    <property type="protein sequence ID" value="KAF0711695.1"/>
    <property type="molecule type" value="Genomic_DNA"/>
</dbReference>
<gene>
    <name evidence="7" type="ORF">As57867_005119</name>
</gene>
<sequence length="131" mass="14500">MATRTQHYIEINSPTTKAGANIILDVPKVTLQWKNVNLSVNIKNQVTQQLEEKHILQNVHGSASPGQLVVLMGPSGAGKSSMLDVISGRNKNFTGSVTVNGQKWTKQMNRYASYVMQDDVFYATLTVKEHL</sequence>
<organism evidence="7">
    <name type="scientific">Aphanomyces stellatus</name>
    <dbReference type="NCBI Taxonomy" id="120398"/>
    <lineage>
        <taxon>Eukaryota</taxon>
        <taxon>Sar</taxon>
        <taxon>Stramenopiles</taxon>
        <taxon>Oomycota</taxon>
        <taxon>Saprolegniomycetes</taxon>
        <taxon>Saprolegniales</taxon>
        <taxon>Verrucalvaceae</taxon>
        <taxon>Aphanomyces</taxon>
    </lineage>
</organism>
<keyword evidence="3" id="KW-0812">Transmembrane</keyword>
<dbReference type="SUPFAM" id="SSF52540">
    <property type="entry name" value="P-loop containing nucleoside triphosphate hydrolases"/>
    <property type="match status" value="1"/>
</dbReference>
<dbReference type="InterPro" id="IPR003439">
    <property type="entry name" value="ABC_transporter-like_ATP-bd"/>
</dbReference>
<evidence type="ECO:0000256" key="5">
    <source>
        <dbReference type="ARBA" id="ARBA00023136"/>
    </source>
</evidence>
<dbReference type="PANTHER" id="PTHR48041">
    <property type="entry name" value="ABC TRANSPORTER G FAMILY MEMBER 28"/>
    <property type="match status" value="1"/>
</dbReference>
<dbReference type="InterPro" id="IPR050352">
    <property type="entry name" value="ABCG_transporters"/>
</dbReference>
<dbReference type="AlphaFoldDB" id="A0A6A4Z9A5"/>
<dbReference type="OrthoDB" id="66620at2759"/>
<dbReference type="Pfam" id="PF00005">
    <property type="entry name" value="ABC_tran"/>
    <property type="match status" value="1"/>
</dbReference>
<comment type="caution">
    <text evidence="7">The sequence shown here is derived from an EMBL/GenBank/DDBJ whole genome shotgun (WGS) entry which is preliminary data.</text>
</comment>
<comment type="subcellular location">
    <subcellularLocation>
        <location evidence="1">Membrane</location>
        <topology evidence="1">Multi-pass membrane protein</topology>
    </subcellularLocation>
</comment>
<evidence type="ECO:0000256" key="2">
    <source>
        <dbReference type="ARBA" id="ARBA00022448"/>
    </source>
</evidence>
<reference evidence="7" key="1">
    <citation type="submission" date="2019-06" db="EMBL/GenBank/DDBJ databases">
        <title>Genomics analysis of Aphanomyces spp. identifies a new class of oomycete effector associated with host adaptation.</title>
        <authorList>
            <person name="Gaulin E."/>
        </authorList>
    </citation>
    <scope>NUCLEOTIDE SEQUENCE</scope>
    <source>
        <strain evidence="7">CBS 578.67</strain>
    </source>
</reference>
<dbReference type="GO" id="GO:0005524">
    <property type="term" value="F:ATP binding"/>
    <property type="evidence" value="ECO:0007669"/>
    <property type="project" value="InterPro"/>
</dbReference>
<evidence type="ECO:0000259" key="6">
    <source>
        <dbReference type="Pfam" id="PF00005"/>
    </source>
</evidence>
<dbReference type="GO" id="GO:0016020">
    <property type="term" value="C:membrane"/>
    <property type="evidence" value="ECO:0007669"/>
    <property type="project" value="UniProtKB-SubCell"/>
</dbReference>
<evidence type="ECO:0000313" key="7">
    <source>
        <dbReference type="EMBL" id="KAF0711695.1"/>
    </source>
</evidence>
<feature type="non-terminal residue" evidence="7">
    <location>
        <position position="131"/>
    </location>
</feature>
<name>A0A6A4Z9A5_9STRA</name>
<protein>
    <recommendedName>
        <fullName evidence="6">ABC transporter domain-containing protein</fullName>
    </recommendedName>
</protein>
<dbReference type="GO" id="GO:0016887">
    <property type="term" value="F:ATP hydrolysis activity"/>
    <property type="evidence" value="ECO:0007669"/>
    <property type="project" value="InterPro"/>
</dbReference>
<accession>A0A6A4Z9A5</accession>
<evidence type="ECO:0000256" key="4">
    <source>
        <dbReference type="ARBA" id="ARBA00022989"/>
    </source>
</evidence>
<evidence type="ECO:0000256" key="1">
    <source>
        <dbReference type="ARBA" id="ARBA00004141"/>
    </source>
</evidence>
<keyword evidence="4" id="KW-1133">Transmembrane helix</keyword>
<proteinExistence type="predicted"/>